<organism evidence="1 2">
    <name type="scientific">Pluteus cervinus</name>
    <dbReference type="NCBI Taxonomy" id="181527"/>
    <lineage>
        <taxon>Eukaryota</taxon>
        <taxon>Fungi</taxon>
        <taxon>Dikarya</taxon>
        <taxon>Basidiomycota</taxon>
        <taxon>Agaricomycotina</taxon>
        <taxon>Agaricomycetes</taxon>
        <taxon>Agaricomycetidae</taxon>
        <taxon>Agaricales</taxon>
        <taxon>Pluteineae</taxon>
        <taxon>Pluteaceae</taxon>
        <taxon>Pluteus</taxon>
    </lineage>
</organism>
<dbReference type="Proteomes" id="UP000308600">
    <property type="component" value="Unassembled WGS sequence"/>
</dbReference>
<accession>A0ACD3AKH3</accession>
<keyword evidence="2" id="KW-1185">Reference proteome</keyword>
<evidence type="ECO:0000313" key="2">
    <source>
        <dbReference type="Proteomes" id="UP000308600"/>
    </source>
</evidence>
<protein>
    <submittedName>
        <fullName evidence="1">Uncharacterized protein</fullName>
    </submittedName>
</protein>
<dbReference type="EMBL" id="ML208418">
    <property type="protein sequence ID" value="TFK66026.1"/>
    <property type="molecule type" value="Genomic_DNA"/>
</dbReference>
<proteinExistence type="predicted"/>
<evidence type="ECO:0000313" key="1">
    <source>
        <dbReference type="EMBL" id="TFK66026.1"/>
    </source>
</evidence>
<reference evidence="1 2" key="1">
    <citation type="journal article" date="2019" name="Nat. Ecol. Evol.">
        <title>Megaphylogeny resolves global patterns of mushroom evolution.</title>
        <authorList>
            <person name="Varga T."/>
            <person name="Krizsan K."/>
            <person name="Foldi C."/>
            <person name="Dima B."/>
            <person name="Sanchez-Garcia M."/>
            <person name="Sanchez-Ramirez S."/>
            <person name="Szollosi G.J."/>
            <person name="Szarkandi J.G."/>
            <person name="Papp V."/>
            <person name="Albert L."/>
            <person name="Andreopoulos W."/>
            <person name="Angelini C."/>
            <person name="Antonin V."/>
            <person name="Barry K.W."/>
            <person name="Bougher N.L."/>
            <person name="Buchanan P."/>
            <person name="Buyck B."/>
            <person name="Bense V."/>
            <person name="Catcheside P."/>
            <person name="Chovatia M."/>
            <person name="Cooper J."/>
            <person name="Damon W."/>
            <person name="Desjardin D."/>
            <person name="Finy P."/>
            <person name="Geml J."/>
            <person name="Haridas S."/>
            <person name="Hughes K."/>
            <person name="Justo A."/>
            <person name="Karasinski D."/>
            <person name="Kautmanova I."/>
            <person name="Kiss B."/>
            <person name="Kocsube S."/>
            <person name="Kotiranta H."/>
            <person name="LaButti K.M."/>
            <person name="Lechner B.E."/>
            <person name="Liimatainen K."/>
            <person name="Lipzen A."/>
            <person name="Lukacs Z."/>
            <person name="Mihaltcheva S."/>
            <person name="Morgado L.N."/>
            <person name="Niskanen T."/>
            <person name="Noordeloos M.E."/>
            <person name="Ohm R.A."/>
            <person name="Ortiz-Santana B."/>
            <person name="Ovrebo C."/>
            <person name="Racz N."/>
            <person name="Riley R."/>
            <person name="Savchenko A."/>
            <person name="Shiryaev A."/>
            <person name="Soop K."/>
            <person name="Spirin V."/>
            <person name="Szebenyi C."/>
            <person name="Tomsovsky M."/>
            <person name="Tulloss R.E."/>
            <person name="Uehling J."/>
            <person name="Grigoriev I.V."/>
            <person name="Vagvolgyi C."/>
            <person name="Papp T."/>
            <person name="Martin F.M."/>
            <person name="Miettinen O."/>
            <person name="Hibbett D.S."/>
            <person name="Nagy L.G."/>
        </authorList>
    </citation>
    <scope>NUCLEOTIDE SEQUENCE [LARGE SCALE GENOMIC DNA]</scope>
    <source>
        <strain evidence="1 2">NL-1719</strain>
    </source>
</reference>
<name>A0ACD3AKH3_9AGAR</name>
<gene>
    <name evidence="1" type="ORF">BDN72DRAFT_860203</name>
</gene>
<sequence length="245" mass="27161">MPKQTRAGKETSANDVRNVPVSFGPVLTRSAEKRKLELGEVVQLYSITEADHLISNTCHAHTTKCRKFGLKTLVSRYEDDGLGGEGREASFLTLEGSEAFIPPHPTPESPQRHNVLDGEPQQKQLKASKLGDYIVDGVSTTPKLSGLWKYNCPPFNTRETHIDNRSLMKKPNHDSSHRPSRTSSNTSHKPARRSRDKNVGHDGFSLQGNCLVTGPGREPPNGLKDVLIQMWGDGGEKFYNVHITK</sequence>